<keyword evidence="4 6" id="KW-1133">Transmembrane helix</keyword>
<evidence type="ECO:0000256" key="6">
    <source>
        <dbReference type="SAM" id="Phobius"/>
    </source>
</evidence>
<sequence length="280" mass="30638">MEHTIKWPNIAAIIGGSAIIAFGMNYFNLANGLAEGGITGLALLLKYVLGWNPAWMNLLLNIPLVLIGWKLLGRISFIYTVVGMLAVSMFLWLFERFSMPLPDPLLASLYAGAIVGLGFGIVFRFEGMTEGTDIIARLLLKHYGIGIAKTIFAIDCIVLLLSLIYLDLTRAMYTLVAIVVGAKVIDFVLEGASGARAAFIVTAKPIQIGNEIMMELQRGITFLEGRGGYTGKHSEVIYCIVSRKEIIKLKKLVHRVDPAAFVSFSDVREVVGNGFAKHDQ</sequence>
<reference evidence="8 9" key="1">
    <citation type="submission" date="2023-03" db="EMBL/GenBank/DDBJ databases">
        <title>Bacillus Genome Sequencing.</title>
        <authorList>
            <person name="Dunlap C."/>
        </authorList>
    </citation>
    <scope>NUCLEOTIDE SEQUENCE [LARGE SCALE GENOMIC DNA]</scope>
    <source>
        <strain evidence="8 9">BD-533</strain>
    </source>
</reference>
<keyword evidence="3 6" id="KW-0812">Transmembrane</keyword>
<evidence type="ECO:0000313" key="8">
    <source>
        <dbReference type="EMBL" id="MEC0230724.1"/>
    </source>
</evidence>
<feature type="transmembrane region" description="Helical" evidence="6">
    <location>
        <begin position="106"/>
        <end position="125"/>
    </location>
</feature>
<evidence type="ECO:0000256" key="3">
    <source>
        <dbReference type="ARBA" id="ARBA00022692"/>
    </source>
</evidence>
<feature type="transmembrane region" description="Helical" evidence="6">
    <location>
        <begin position="146"/>
        <end position="165"/>
    </location>
</feature>
<dbReference type="InterPro" id="IPR015867">
    <property type="entry name" value="N-reg_PII/ATP_PRibTrfase_C"/>
</dbReference>
<comment type="caution">
    <text evidence="8">The sequence shown here is derived from an EMBL/GenBank/DDBJ whole genome shotgun (WGS) entry which is preliminary data.</text>
</comment>
<dbReference type="Pfam" id="PF10035">
    <property type="entry name" value="DUF2179"/>
    <property type="match status" value="1"/>
</dbReference>
<feature type="transmembrane region" description="Helical" evidence="6">
    <location>
        <begin position="7"/>
        <end position="27"/>
    </location>
</feature>
<dbReference type="PANTHER" id="PTHR33545">
    <property type="entry name" value="UPF0750 MEMBRANE PROTEIN YITT-RELATED"/>
    <property type="match status" value="1"/>
</dbReference>
<dbReference type="RefSeq" id="WP_326074749.1">
    <property type="nucleotide sequence ID" value="NZ_JARLKY010000079.1"/>
</dbReference>
<evidence type="ECO:0000313" key="9">
    <source>
        <dbReference type="Proteomes" id="UP001338137"/>
    </source>
</evidence>
<dbReference type="InterPro" id="IPR003740">
    <property type="entry name" value="YitT"/>
</dbReference>
<evidence type="ECO:0000259" key="7">
    <source>
        <dbReference type="Pfam" id="PF10035"/>
    </source>
</evidence>
<dbReference type="CDD" id="cd16380">
    <property type="entry name" value="YitT_C"/>
    <property type="match status" value="1"/>
</dbReference>
<dbReference type="InterPro" id="IPR019264">
    <property type="entry name" value="DUF2179"/>
</dbReference>
<feature type="transmembrane region" description="Helical" evidence="6">
    <location>
        <begin position="47"/>
        <end position="69"/>
    </location>
</feature>
<dbReference type="PIRSF" id="PIRSF006483">
    <property type="entry name" value="Membrane_protein_YitT"/>
    <property type="match status" value="1"/>
</dbReference>
<dbReference type="PANTHER" id="PTHR33545:SF10">
    <property type="entry name" value="UPF0750 MEMBRANE PROTEIN YPJC"/>
    <property type="match status" value="1"/>
</dbReference>
<evidence type="ECO:0000256" key="1">
    <source>
        <dbReference type="ARBA" id="ARBA00004651"/>
    </source>
</evidence>
<organism evidence="8 9">
    <name type="scientific">Paenibacillus alba</name>
    <dbReference type="NCBI Taxonomy" id="1197127"/>
    <lineage>
        <taxon>Bacteria</taxon>
        <taxon>Bacillati</taxon>
        <taxon>Bacillota</taxon>
        <taxon>Bacilli</taxon>
        <taxon>Bacillales</taxon>
        <taxon>Paenibacillaceae</taxon>
        <taxon>Paenibacillus</taxon>
    </lineage>
</organism>
<protein>
    <submittedName>
        <fullName evidence="8">YitT family protein</fullName>
    </submittedName>
</protein>
<keyword evidence="2" id="KW-1003">Cell membrane</keyword>
<comment type="subcellular location">
    <subcellularLocation>
        <location evidence="1">Cell membrane</location>
        <topology evidence="1">Multi-pass membrane protein</topology>
    </subcellularLocation>
</comment>
<accession>A0ABU6GDG7</accession>
<dbReference type="Gene3D" id="3.30.70.120">
    <property type="match status" value="1"/>
</dbReference>
<keyword evidence="9" id="KW-1185">Reference proteome</keyword>
<evidence type="ECO:0000256" key="4">
    <source>
        <dbReference type="ARBA" id="ARBA00022989"/>
    </source>
</evidence>
<evidence type="ECO:0000256" key="5">
    <source>
        <dbReference type="ARBA" id="ARBA00023136"/>
    </source>
</evidence>
<gene>
    <name evidence="8" type="ORF">P4I72_26865</name>
</gene>
<dbReference type="InterPro" id="IPR051461">
    <property type="entry name" value="UPF0750_membrane"/>
</dbReference>
<name>A0ABU6GDG7_9BACL</name>
<proteinExistence type="predicted"/>
<dbReference type="Proteomes" id="UP001338137">
    <property type="component" value="Unassembled WGS sequence"/>
</dbReference>
<keyword evidence="5 6" id="KW-0472">Membrane</keyword>
<dbReference type="Pfam" id="PF02588">
    <property type="entry name" value="YitT_membrane"/>
    <property type="match status" value="1"/>
</dbReference>
<dbReference type="EMBL" id="JARLKY010000079">
    <property type="protein sequence ID" value="MEC0230724.1"/>
    <property type="molecule type" value="Genomic_DNA"/>
</dbReference>
<evidence type="ECO:0000256" key="2">
    <source>
        <dbReference type="ARBA" id="ARBA00022475"/>
    </source>
</evidence>
<feature type="domain" description="DUF2179" evidence="7">
    <location>
        <begin position="218"/>
        <end position="272"/>
    </location>
</feature>
<feature type="transmembrane region" description="Helical" evidence="6">
    <location>
        <begin position="76"/>
        <end position="94"/>
    </location>
</feature>